<organism evidence="2 3">
    <name type="scientific">Candidatus Olsenella stercoravium</name>
    <dbReference type="NCBI Taxonomy" id="2838713"/>
    <lineage>
        <taxon>Bacteria</taxon>
        <taxon>Bacillati</taxon>
        <taxon>Actinomycetota</taxon>
        <taxon>Coriobacteriia</taxon>
        <taxon>Coriobacteriales</taxon>
        <taxon>Atopobiaceae</taxon>
        <taxon>Olsenella</taxon>
    </lineage>
</organism>
<feature type="transmembrane region" description="Helical" evidence="1">
    <location>
        <begin position="93"/>
        <end position="111"/>
    </location>
</feature>
<proteinExistence type="predicted"/>
<feature type="transmembrane region" description="Helical" evidence="1">
    <location>
        <begin position="60"/>
        <end position="81"/>
    </location>
</feature>
<protein>
    <submittedName>
        <fullName evidence="2">Uncharacterized protein</fullName>
    </submittedName>
</protein>
<sequence length="120" mass="13072">IMLLTGTHYGDAKALVYMVYGGLQAADIIFAIVFIALAVCCIIVRMNLAKFKKGAPTQYLILLGANIAAQLVYALALAAITQINVFQAMDSSAVVQIITSVVMIILSKIYFDKREHLFTN</sequence>
<evidence type="ECO:0000313" key="2">
    <source>
        <dbReference type="EMBL" id="HIZ18015.1"/>
    </source>
</evidence>
<dbReference type="Proteomes" id="UP000824029">
    <property type="component" value="Unassembled WGS sequence"/>
</dbReference>
<dbReference type="AlphaFoldDB" id="A0A9D2IPH5"/>
<comment type="caution">
    <text evidence="2">The sequence shown here is derived from an EMBL/GenBank/DDBJ whole genome shotgun (WGS) entry which is preliminary data.</text>
</comment>
<feature type="non-terminal residue" evidence="2">
    <location>
        <position position="1"/>
    </location>
</feature>
<accession>A0A9D2IPH5</accession>
<reference evidence="2" key="1">
    <citation type="journal article" date="2021" name="PeerJ">
        <title>Extensive microbial diversity within the chicken gut microbiome revealed by metagenomics and culture.</title>
        <authorList>
            <person name="Gilroy R."/>
            <person name="Ravi A."/>
            <person name="Getino M."/>
            <person name="Pursley I."/>
            <person name="Horton D.L."/>
            <person name="Alikhan N.F."/>
            <person name="Baker D."/>
            <person name="Gharbi K."/>
            <person name="Hall N."/>
            <person name="Watson M."/>
            <person name="Adriaenssens E.M."/>
            <person name="Foster-Nyarko E."/>
            <person name="Jarju S."/>
            <person name="Secka A."/>
            <person name="Antonio M."/>
            <person name="Oren A."/>
            <person name="Chaudhuri R.R."/>
            <person name="La Ragione R."/>
            <person name="Hildebrand F."/>
            <person name="Pallen M.J."/>
        </authorList>
    </citation>
    <scope>NUCLEOTIDE SEQUENCE</scope>
    <source>
        <strain evidence="2">ChiHecolR3B27-1887</strain>
    </source>
</reference>
<name>A0A9D2IPH5_9ACTN</name>
<evidence type="ECO:0000313" key="3">
    <source>
        <dbReference type="Proteomes" id="UP000824029"/>
    </source>
</evidence>
<keyword evidence="1" id="KW-0812">Transmembrane</keyword>
<evidence type="ECO:0000256" key="1">
    <source>
        <dbReference type="SAM" id="Phobius"/>
    </source>
</evidence>
<dbReference type="EMBL" id="DXBZ01000051">
    <property type="protein sequence ID" value="HIZ18015.1"/>
    <property type="molecule type" value="Genomic_DNA"/>
</dbReference>
<keyword evidence="1" id="KW-1133">Transmembrane helix</keyword>
<feature type="transmembrane region" description="Helical" evidence="1">
    <location>
        <begin position="28"/>
        <end position="48"/>
    </location>
</feature>
<gene>
    <name evidence="2" type="ORF">IAA22_02740</name>
</gene>
<reference evidence="2" key="2">
    <citation type="submission" date="2021-04" db="EMBL/GenBank/DDBJ databases">
        <authorList>
            <person name="Gilroy R."/>
        </authorList>
    </citation>
    <scope>NUCLEOTIDE SEQUENCE</scope>
    <source>
        <strain evidence="2">ChiHecolR3B27-1887</strain>
    </source>
</reference>
<keyword evidence="1" id="KW-0472">Membrane</keyword>